<evidence type="ECO:0000313" key="1">
    <source>
        <dbReference type="EMBL" id="ULG00220.1"/>
    </source>
</evidence>
<dbReference type="KEGG" id="vg:80397613"/>
<accession>A0A9E6YLR6</accession>
<organism evidence="1 2">
    <name type="scientific">Pseudomonas phage PP9W2</name>
    <dbReference type="NCBI Taxonomy" id="2914450"/>
    <lineage>
        <taxon>Viruses</taxon>
        <taxon>Duplodnaviria</taxon>
        <taxon>Heunggongvirae</taxon>
        <taxon>Uroviricota</taxon>
        <taxon>Caudoviricetes</taxon>
        <taxon>Haihevirus</taxon>
        <taxon>Haihevirus PP9W2</taxon>
    </lineage>
</organism>
<name>A0A9E6YLR6_9CAUD</name>
<protein>
    <submittedName>
        <fullName evidence="1">Uncharacterized protein</fullName>
    </submittedName>
</protein>
<dbReference type="RefSeq" id="YP_010773337.1">
    <property type="nucleotide sequence ID" value="NC_074662.1"/>
</dbReference>
<reference evidence="1" key="1">
    <citation type="submission" date="2022-01" db="EMBL/GenBank/DDBJ databases">
        <authorList>
            <person name="Long X."/>
        </authorList>
    </citation>
    <scope>NUCLEOTIDE SEQUENCE</scope>
</reference>
<dbReference type="GeneID" id="80397613"/>
<proteinExistence type="predicted"/>
<keyword evidence="2" id="KW-1185">Reference proteome</keyword>
<dbReference type="EMBL" id="OM141125">
    <property type="protein sequence ID" value="ULG00220.1"/>
    <property type="molecule type" value="Genomic_DNA"/>
</dbReference>
<dbReference type="Proteomes" id="UP001055334">
    <property type="component" value="Segment"/>
</dbReference>
<evidence type="ECO:0000313" key="2">
    <source>
        <dbReference type="Proteomes" id="UP001055334"/>
    </source>
</evidence>
<sequence length="64" mass="7866">MEQAVNRFPLTRMLLRFTLWLERKMHKQEDFSLNDPEWNELQNKVNAMKRDMNKVIRSEESDRA</sequence>